<evidence type="ECO:0000313" key="9">
    <source>
        <dbReference type="EMBL" id="QNN61445.1"/>
    </source>
</evidence>
<dbReference type="InterPro" id="IPR049177">
    <property type="entry name" value="MgtC_SapB_SrpB_YhiD_N"/>
</dbReference>
<keyword evidence="6 7" id="KW-0472">Membrane</keyword>
<dbReference type="InterPro" id="IPR003416">
    <property type="entry name" value="MgtC/SapB/SrpB/YhiD_fam"/>
</dbReference>
<dbReference type="EMBL" id="CP060715">
    <property type="protein sequence ID" value="QNN61445.1"/>
    <property type="molecule type" value="Genomic_DNA"/>
</dbReference>
<feature type="transmembrane region" description="Helical" evidence="7">
    <location>
        <begin position="75"/>
        <end position="96"/>
    </location>
</feature>
<dbReference type="KEGG" id="eio:H9L01_03525"/>
<dbReference type="Proteomes" id="UP000515928">
    <property type="component" value="Chromosome"/>
</dbReference>
<dbReference type="GO" id="GO:0005886">
    <property type="term" value="C:plasma membrane"/>
    <property type="evidence" value="ECO:0007669"/>
    <property type="project" value="UniProtKB-SubCell"/>
</dbReference>
<comment type="similarity">
    <text evidence="2">Belongs to the MgtC/SapB family.</text>
</comment>
<dbReference type="PRINTS" id="PR01837">
    <property type="entry name" value="MGTCSAPBPROT"/>
</dbReference>
<organism evidence="9 10">
    <name type="scientific">Erysipelothrix inopinata</name>
    <dbReference type="NCBI Taxonomy" id="225084"/>
    <lineage>
        <taxon>Bacteria</taxon>
        <taxon>Bacillati</taxon>
        <taxon>Bacillota</taxon>
        <taxon>Erysipelotrichia</taxon>
        <taxon>Erysipelotrichales</taxon>
        <taxon>Erysipelotrichaceae</taxon>
        <taxon>Erysipelothrix</taxon>
    </lineage>
</organism>
<proteinExistence type="inferred from homology"/>
<feature type="transmembrane region" description="Helical" evidence="7">
    <location>
        <begin position="35"/>
        <end position="55"/>
    </location>
</feature>
<evidence type="ECO:0000256" key="5">
    <source>
        <dbReference type="ARBA" id="ARBA00022989"/>
    </source>
</evidence>
<feature type="transmembrane region" description="Helical" evidence="7">
    <location>
        <begin position="127"/>
        <end position="146"/>
    </location>
</feature>
<evidence type="ECO:0000259" key="8">
    <source>
        <dbReference type="Pfam" id="PF02308"/>
    </source>
</evidence>
<keyword evidence="5 7" id="KW-1133">Transmembrane helix</keyword>
<name>A0A7G9S0S0_9FIRM</name>
<feature type="domain" description="MgtC/SapB/SrpB/YhiD N-terminal" evidence="8">
    <location>
        <begin position="10"/>
        <end position="145"/>
    </location>
</feature>
<keyword evidence="4 7" id="KW-0812">Transmembrane</keyword>
<sequence length="230" mass="25378">MAFKDIVIRLGLTLVFSGLIGLEREKNQSNAGIKTHLLVGIGATIIALIQQHIIFDTLQYARIHPDLIGSVRSDPARLIAQVVSGIGFLGAGTIIVTNKNISGLTTAASIWTTAALGLALGMGYYELAFLGFLATMIVLYIMKRIIGESLPHKLVVKYIGGHKVEHEIIETLNSFQLEIHRVQYSVELYGNEKIYTYVYEIHGGKKITFDELQHELSKNDNIVSIQSTNI</sequence>
<evidence type="ECO:0000256" key="2">
    <source>
        <dbReference type="ARBA" id="ARBA00009298"/>
    </source>
</evidence>
<dbReference type="PANTHER" id="PTHR33778:SF1">
    <property type="entry name" value="MAGNESIUM TRANSPORTER YHID-RELATED"/>
    <property type="match status" value="1"/>
</dbReference>
<dbReference type="RefSeq" id="WP_187534646.1">
    <property type="nucleotide sequence ID" value="NZ_CBCSHU010000028.1"/>
</dbReference>
<reference evidence="9 10" key="1">
    <citation type="submission" date="2020-08" db="EMBL/GenBank/DDBJ databases">
        <title>Genome sequence of Erysipelothrix inopinata DSM 15511T.</title>
        <authorList>
            <person name="Hyun D.-W."/>
            <person name="Bae J.-W."/>
        </authorList>
    </citation>
    <scope>NUCLEOTIDE SEQUENCE [LARGE SCALE GENOMIC DNA]</scope>
    <source>
        <strain evidence="9 10">DSM 15511</strain>
    </source>
</reference>
<protein>
    <submittedName>
        <fullName evidence="9">MgtC/SapB family protein</fullName>
    </submittedName>
</protein>
<gene>
    <name evidence="9" type="ORF">H9L01_03525</name>
</gene>
<evidence type="ECO:0000256" key="1">
    <source>
        <dbReference type="ARBA" id="ARBA00004651"/>
    </source>
</evidence>
<accession>A0A7G9S0S0</accession>
<evidence type="ECO:0000256" key="3">
    <source>
        <dbReference type="ARBA" id="ARBA00022475"/>
    </source>
</evidence>
<evidence type="ECO:0000313" key="10">
    <source>
        <dbReference type="Proteomes" id="UP000515928"/>
    </source>
</evidence>
<dbReference type="PANTHER" id="PTHR33778">
    <property type="entry name" value="PROTEIN MGTC"/>
    <property type="match status" value="1"/>
</dbReference>
<evidence type="ECO:0000256" key="4">
    <source>
        <dbReference type="ARBA" id="ARBA00022692"/>
    </source>
</evidence>
<keyword evidence="10" id="KW-1185">Reference proteome</keyword>
<dbReference type="AlphaFoldDB" id="A0A7G9S0S0"/>
<evidence type="ECO:0000256" key="6">
    <source>
        <dbReference type="ARBA" id="ARBA00023136"/>
    </source>
</evidence>
<comment type="subcellular location">
    <subcellularLocation>
        <location evidence="1">Cell membrane</location>
        <topology evidence="1">Multi-pass membrane protein</topology>
    </subcellularLocation>
</comment>
<keyword evidence="3" id="KW-1003">Cell membrane</keyword>
<evidence type="ECO:0000256" key="7">
    <source>
        <dbReference type="SAM" id="Phobius"/>
    </source>
</evidence>
<dbReference type="Pfam" id="PF02308">
    <property type="entry name" value="MgtC"/>
    <property type="match status" value="1"/>
</dbReference>